<sequence>MGLGGAQRCSLFQKENPLCAPPRPAQVTPSRKLPCCVRRPRERSSPRLCARYKRERFQRRRGTGNPSRLCRTLPAARSKRLLLASGDIWHTWFGSWSKSPLQIRLDLYNPKIAGSQYCHPLFVILSPPRRGEGSRFLAALGMTCRNYRSVVTFSLIGKVKYTFVPSPTLLSTRIVPPCKSTNFFVMKSPRPLPVPSITSGLFFTLKNLLKM</sequence>
<dbReference type="EMBL" id="LCMF01000028">
    <property type="protein sequence ID" value="KKU29902.1"/>
    <property type="molecule type" value="Genomic_DNA"/>
</dbReference>
<dbReference type="Proteomes" id="UP000034732">
    <property type="component" value="Unassembled WGS sequence"/>
</dbReference>
<evidence type="ECO:0000313" key="2">
    <source>
        <dbReference type="Proteomes" id="UP000034732"/>
    </source>
</evidence>
<comment type="caution">
    <text evidence="1">The sequence shown here is derived from an EMBL/GenBank/DDBJ whole genome shotgun (WGS) entry which is preliminary data.</text>
</comment>
<organism evidence="1 2">
    <name type="scientific">candidate division WWE3 bacterium GW2011_GWA1_46_21</name>
    <dbReference type="NCBI Taxonomy" id="1619107"/>
    <lineage>
        <taxon>Bacteria</taxon>
        <taxon>Katanobacteria</taxon>
    </lineage>
</organism>
<evidence type="ECO:0000313" key="1">
    <source>
        <dbReference type="EMBL" id="KKU29902.1"/>
    </source>
</evidence>
<dbReference type="AlphaFoldDB" id="A0A0G1PB46"/>
<name>A0A0G1PB46_UNCKA</name>
<accession>A0A0G1PB46</accession>
<reference evidence="1 2" key="1">
    <citation type="journal article" date="2015" name="Nature">
        <title>rRNA introns, odd ribosomes, and small enigmatic genomes across a large radiation of phyla.</title>
        <authorList>
            <person name="Brown C.T."/>
            <person name="Hug L.A."/>
            <person name="Thomas B.C."/>
            <person name="Sharon I."/>
            <person name="Castelle C.J."/>
            <person name="Singh A."/>
            <person name="Wilkins M.J."/>
            <person name="Williams K.H."/>
            <person name="Banfield J.F."/>
        </authorList>
    </citation>
    <scope>NUCLEOTIDE SEQUENCE [LARGE SCALE GENOMIC DNA]</scope>
</reference>
<protein>
    <submittedName>
        <fullName evidence="1">Uncharacterized protein</fullName>
    </submittedName>
</protein>
<proteinExistence type="predicted"/>
<gene>
    <name evidence="1" type="ORF">UX44_C0028G0002</name>
</gene>